<reference evidence="1" key="1">
    <citation type="submission" date="2014-11" db="EMBL/GenBank/DDBJ databases">
        <authorList>
            <person name="Amaro Gonzalez C."/>
        </authorList>
    </citation>
    <scope>NUCLEOTIDE SEQUENCE</scope>
</reference>
<evidence type="ECO:0000313" key="1">
    <source>
        <dbReference type="EMBL" id="JAH00035.1"/>
    </source>
</evidence>
<name>A0A0E9P7K7_ANGAN</name>
<proteinExistence type="predicted"/>
<protein>
    <submittedName>
        <fullName evidence="1">Uncharacterized protein</fullName>
    </submittedName>
</protein>
<dbReference type="EMBL" id="GBXM01108542">
    <property type="protein sequence ID" value="JAH00035.1"/>
    <property type="molecule type" value="Transcribed_RNA"/>
</dbReference>
<dbReference type="AlphaFoldDB" id="A0A0E9P7K7"/>
<sequence length="44" mass="5126">MFNNTLAYISFWQRMARMRRVNGNVSVCFTKPDFLFGSFGMNGI</sequence>
<accession>A0A0E9P7K7</accession>
<reference evidence="1" key="2">
    <citation type="journal article" date="2015" name="Fish Shellfish Immunol.">
        <title>Early steps in the European eel (Anguilla anguilla)-Vibrio vulnificus interaction in the gills: Role of the RtxA13 toxin.</title>
        <authorList>
            <person name="Callol A."/>
            <person name="Pajuelo D."/>
            <person name="Ebbesson L."/>
            <person name="Teles M."/>
            <person name="MacKenzie S."/>
            <person name="Amaro C."/>
        </authorList>
    </citation>
    <scope>NUCLEOTIDE SEQUENCE</scope>
</reference>
<organism evidence="1">
    <name type="scientific">Anguilla anguilla</name>
    <name type="common">European freshwater eel</name>
    <name type="synonym">Muraena anguilla</name>
    <dbReference type="NCBI Taxonomy" id="7936"/>
    <lineage>
        <taxon>Eukaryota</taxon>
        <taxon>Metazoa</taxon>
        <taxon>Chordata</taxon>
        <taxon>Craniata</taxon>
        <taxon>Vertebrata</taxon>
        <taxon>Euteleostomi</taxon>
        <taxon>Actinopterygii</taxon>
        <taxon>Neopterygii</taxon>
        <taxon>Teleostei</taxon>
        <taxon>Anguilliformes</taxon>
        <taxon>Anguillidae</taxon>
        <taxon>Anguilla</taxon>
    </lineage>
</organism>